<gene>
    <name evidence="1" type="ORF">BSONL12_14186</name>
</gene>
<name>M5PCT3_9BACI</name>
<sequence>MKVSQFAQSGNTTVKTLRHYEKVGEAHNPGLLGRIIGIPRVVMPLVFFLRNQEWFSRLKSIRFNLQL</sequence>
<dbReference type="AlphaFoldDB" id="M5PCT3"/>
<organism evidence="1 2">
    <name type="scientific">Bacillus sonorensis L12</name>
    <dbReference type="NCBI Taxonomy" id="1274524"/>
    <lineage>
        <taxon>Bacteria</taxon>
        <taxon>Bacillati</taxon>
        <taxon>Bacillota</taxon>
        <taxon>Bacilli</taxon>
        <taxon>Bacillales</taxon>
        <taxon>Bacillaceae</taxon>
        <taxon>Bacillus</taxon>
    </lineage>
</organism>
<accession>M5PCT3</accession>
<dbReference type="EMBL" id="AOFM01000008">
    <property type="protein sequence ID" value="EME74120.1"/>
    <property type="molecule type" value="Genomic_DNA"/>
</dbReference>
<proteinExistence type="predicted"/>
<dbReference type="Proteomes" id="UP000011907">
    <property type="component" value="Unassembled WGS sequence"/>
</dbReference>
<evidence type="ECO:0000313" key="1">
    <source>
        <dbReference type="EMBL" id="EME74120.1"/>
    </source>
</evidence>
<evidence type="ECO:0000313" key="2">
    <source>
        <dbReference type="Proteomes" id="UP000011907"/>
    </source>
</evidence>
<comment type="caution">
    <text evidence="1">The sequence shown here is derived from an EMBL/GenBank/DDBJ whole genome shotgun (WGS) entry which is preliminary data.</text>
</comment>
<protein>
    <submittedName>
        <fullName evidence="1">Uncharacterized protein</fullName>
    </submittedName>
</protein>
<reference evidence="1 2" key="1">
    <citation type="journal article" date="2013" name="Genome Announc.">
        <title>Draft Whole-Genome Sequence of Bacillus sonorensis Strain L12, a Source of Nonribosomal Lipopeptides.</title>
        <authorList>
            <person name="Adimpong D.B."/>
            <person name="Sorensen K.I."/>
            <person name="Nielsen D.S."/>
            <person name="Thorsen L."/>
            <person name="Rasmussen T.B."/>
            <person name="Derkx P.M."/>
            <person name="Jespersen L."/>
        </authorList>
    </citation>
    <scope>NUCLEOTIDE SEQUENCE [LARGE SCALE GENOMIC DNA]</scope>
    <source>
        <strain evidence="1 2">L12</strain>
    </source>
</reference>